<organism evidence="1 2">
    <name type="scientific">Xenorhabdus khoisanae</name>
    <dbReference type="NCBI Taxonomy" id="880157"/>
    <lineage>
        <taxon>Bacteria</taxon>
        <taxon>Pseudomonadati</taxon>
        <taxon>Pseudomonadota</taxon>
        <taxon>Gammaproteobacteria</taxon>
        <taxon>Enterobacterales</taxon>
        <taxon>Morganellaceae</taxon>
        <taxon>Xenorhabdus</taxon>
    </lineage>
</organism>
<reference evidence="1 2" key="1">
    <citation type="submission" date="2015-06" db="EMBL/GenBank/DDBJ databases">
        <title>Draft Whole-Genome Sequence of the Entomopathogenic Bacterium Xenorhabdus khoisanae.</title>
        <authorList>
            <person name="Naidoo S."/>
            <person name="Featherston J."/>
            <person name="Gray V.M."/>
        </authorList>
    </citation>
    <scope>NUCLEOTIDE SEQUENCE [LARGE SCALE GENOMIC DNA]</scope>
    <source>
        <strain evidence="1 2">MCB</strain>
    </source>
</reference>
<evidence type="ECO:0008006" key="3">
    <source>
        <dbReference type="Google" id="ProtNLM"/>
    </source>
</evidence>
<dbReference type="Proteomes" id="UP000036277">
    <property type="component" value="Unassembled WGS sequence"/>
</dbReference>
<evidence type="ECO:0000313" key="1">
    <source>
        <dbReference type="EMBL" id="KMJ46645.1"/>
    </source>
</evidence>
<protein>
    <recommendedName>
        <fullName evidence="3">NTP pyrophosphohydrolase MazG putative catalytic core domain-containing protein</fullName>
    </recommendedName>
</protein>
<dbReference type="PATRIC" id="fig|880157.4.peg.440"/>
<comment type="caution">
    <text evidence="1">The sequence shown here is derived from an EMBL/GenBank/DDBJ whole genome shotgun (WGS) entry which is preliminary data.</text>
</comment>
<dbReference type="AlphaFoldDB" id="A0A0J5ITZ5"/>
<keyword evidence="2" id="KW-1185">Reference proteome</keyword>
<accession>A0A0J5ITZ5</accession>
<dbReference type="Gene3D" id="1.10.287.1080">
    <property type="entry name" value="MazG-like"/>
    <property type="match status" value="1"/>
</dbReference>
<dbReference type="CDD" id="cd11542">
    <property type="entry name" value="NTP-PPase_u5"/>
    <property type="match status" value="1"/>
</dbReference>
<dbReference type="EMBL" id="LFCV01000013">
    <property type="protein sequence ID" value="KMJ46645.1"/>
    <property type="molecule type" value="Genomic_DNA"/>
</dbReference>
<dbReference type="SUPFAM" id="SSF101386">
    <property type="entry name" value="all-alpha NTP pyrophosphatases"/>
    <property type="match status" value="1"/>
</dbReference>
<gene>
    <name evidence="1" type="ORF">AB204_02105</name>
</gene>
<evidence type="ECO:0000313" key="2">
    <source>
        <dbReference type="Proteomes" id="UP000036277"/>
    </source>
</evidence>
<dbReference type="STRING" id="880157.AB204_02105"/>
<name>A0A0J5ITZ5_9GAMM</name>
<dbReference type="RefSeq" id="WP_047961726.1">
    <property type="nucleotide sequence ID" value="NZ_CAWMBG010000013.1"/>
</dbReference>
<proteinExistence type="predicted"/>
<dbReference type="OrthoDB" id="9154322at2"/>
<sequence length="111" mass="12845">MKLTELQQQIHQQNVDADWCDNPRERGTLLCLIHSEISEAMEGERKNLMDDHLPHRPMSEVELADAVIRILDYAEAFGYDIESAIAEKLAYNRHRADHKRENRTKTGGKAF</sequence>